<dbReference type="InterPro" id="IPR029033">
    <property type="entry name" value="His_PPase_superfam"/>
</dbReference>
<dbReference type="GO" id="GO:0046390">
    <property type="term" value="P:ribose phosphate biosynthetic process"/>
    <property type="evidence" value="ECO:0007669"/>
    <property type="project" value="TreeGrafter"/>
</dbReference>
<feature type="binding site" evidence="2">
    <location>
        <position position="72"/>
    </location>
    <ligand>
        <name>substrate</name>
    </ligand>
</feature>
<dbReference type="Gene3D" id="3.40.50.1240">
    <property type="entry name" value="Phosphoglycerate mutase-like"/>
    <property type="match status" value="1"/>
</dbReference>
<evidence type="ECO:0000256" key="2">
    <source>
        <dbReference type="PIRSR" id="PIRSR613078-2"/>
    </source>
</evidence>
<dbReference type="PANTHER" id="PTHR48100:SF15">
    <property type="entry name" value="SEDOHEPTULOSE 1,7-BISPHOSPHATASE"/>
    <property type="match status" value="1"/>
</dbReference>
<dbReference type="InterPro" id="IPR013078">
    <property type="entry name" value="His_Pase_superF_clade-1"/>
</dbReference>
<dbReference type="Pfam" id="PF00300">
    <property type="entry name" value="His_Phos_1"/>
    <property type="match status" value="1"/>
</dbReference>
<dbReference type="GO" id="GO:0050278">
    <property type="term" value="F:sedoheptulose-bisphosphatase activity"/>
    <property type="evidence" value="ECO:0007669"/>
    <property type="project" value="TreeGrafter"/>
</dbReference>
<dbReference type="SMART" id="SM00855">
    <property type="entry name" value="PGAM"/>
    <property type="match status" value="1"/>
</dbReference>
<evidence type="ECO:0000256" key="1">
    <source>
        <dbReference type="PIRSR" id="PIRSR613078-1"/>
    </source>
</evidence>
<dbReference type="InterPro" id="IPR050275">
    <property type="entry name" value="PGM_Phosphatase"/>
</dbReference>
<dbReference type="PANTHER" id="PTHR48100">
    <property type="entry name" value="BROAD-SPECIFICITY PHOSPHATASE YOR283W-RELATED"/>
    <property type="match status" value="1"/>
</dbReference>
<feature type="active site" description="Tele-phosphohistidine intermediate" evidence="1">
    <location>
        <position position="16"/>
    </location>
</feature>
<proteinExistence type="predicted"/>
<reference evidence="3" key="1">
    <citation type="submission" date="2018-03" db="EMBL/GenBank/DDBJ databases">
        <authorList>
            <person name="Guldener U."/>
        </authorList>
    </citation>
    <scope>NUCLEOTIDE SEQUENCE</scope>
</reference>
<gene>
    <name evidence="3" type="ORF">DNG_07137</name>
</gene>
<dbReference type="PIRSF" id="PIRSF000709">
    <property type="entry name" value="6PFK_2-Ptase"/>
    <property type="match status" value="1"/>
</dbReference>
<sequence length="231" mass="25533">MADAEALTPRVFIARHGETEWAKNGRHTGKTDIELTPYGIKQVHTSAKELVGAKKLLDPARLAHVFVSPRIRAQQTFHLLFEGANSVPDESVTVTEDIAEWDYGDYEGLKTAEIHALRKSRGLDAERPWSIWKDGSEGGESPEQIAERLDRLIAQIRDIQRPAMKGEKAADVVVVAHGHILRVFAKRWLNCPVDLPVDMVLPPGGIGILSYKNNNVNEPAIQIGIALPVTD</sequence>
<feature type="binding site" evidence="2">
    <location>
        <begin position="100"/>
        <end position="103"/>
    </location>
    <ligand>
        <name>substrate</name>
    </ligand>
</feature>
<evidence type="ECO:0000313" key="4">
    <source>
        <dbReference type="Proteomes" id="UP001187682"/>
    </source>
</evidence>
<name>A0AAE8N415_9PEZI</name>
<protein>
    <submittedName>
        <fullName evidence="3">Related to phosphoglycerate mutase</fullName>
    </submittedName>
</protein>
<accession>A0AAE8N415</accession>
<keyword evidence="4" id="KW-1185">Reference proteome</keyword>
<evidence type="ECO:0000313" key="3">
    <source>
        <dbReference type="EMBL" id="SPO04452.1"/>
    </source>
</evidence>
<dbReference type="EMBL" id="ONZQ02000010">
    <property type="protein sequence ID" value="SPO04452.1"/>
    <property type="molecule type" value="Genomic_DNA"/>
</dbReference>
<feature type="binding site" evidence="2">
    <location>
        <begin position="28"/>
        <end position="29"/>
    </location>
    <ligand>
        <name>substrate</name>
    </ligand>
</feature>
<dbReference type="Proteomes" id="UP001187682">
    <property type="component" value="Unassembled WGS sequence"/>
</dbReference>
<organism evidence="3 4">
    <name type="scientific">Cephalotrichum gorgonifer</name>
    <dbReference type="NCBI Taxonomy" id="2041049"/>
    <lineage>
        <taxon>Eukaryota</taxon>
        <taxon>Fungi</taxon>
        <taxon>Dikarya</taxon>
        <taxon>Ascomycota</taxon>
        <taxon>Pezizomycotina</taxon>
        <taxon>Sordariomycetes</taxon>
        <taxon>Hypocreomycetidae</taxon>
        <taxon>Microascales</taxon>
        <taxon>Microascaceae</taxon>
        <taxon>Cephalotrichum</taxon>
    </lineage>
</organism>
<dbReference type="AlphaFoldDB" id="A0AAE8N415"/>
<feature type="active site" description="Proton donor/acceptor" evidence="1">
    <location>
        <position position="100"/>
    </location>
</feature>
<comment type="caution">
    <text evidence="3">The sequence shown here is derived from an EMBL/GenBank/DDBJ whole genome shotgun (WGS) entry which is preliminary data.</text>
</comment>
<dbReference type="SUPFAM" id="SSF53254">
    <property type="entry name" value="Phosphoglycerate mutase-like"/>
    <property type="match status" value="1"/>
</dbReference>
<dbReference type="CDD" id="cd07067">
    <property type="entry name" value="HP_PGM_like"/>
    <property type="match status" value="1"/>
</dbReference>